<dbReference type="PROSITE" id="PS51257">
    <property type="entry name" value="PROKAR_LIPOPROTEIN"/>
    <property type="match status" value="1"/>
</dbReference>
<dbReference type="AlphaFoldDB" id="A0A2X2J123"/>
<reference evidence="1 2" key="1">
    <citation type="submission" date="2018-06" db="EMBL/GenBank/DDBJ databases">
        <authorList>
            <consortium name="Pathogen Informatics"/>
            <person name="Doyle S."/>
        </authorList>
    </citation>
    <scope>NUCLEOTIDE SEQUENCE [LARGE SCALE GENOMIC DNA]</scope>
    <source>
        <strain evidence="1 2">NCTC11343</strain>
    </source>
</reference>
<gene>
    <name evidence="1" type="ORF">NCTC11343_01803</name>
</gene>
<evidence type="ECO:0008006" key="3">
    <source>
        <dbReference type="Google" id="ProtNLM"/>
    </source>
</evidence>
<sequence length="186" mass="21323">MKVILKTMFLSCMVLFFSCQQKNGAKKSAAAFSSTASIDSIKKQKELTSISDDNLSLFKQLYPIAILRPKSKDSFKKYGIEFSGICYACDLAEIKMNKKQLLLVNVCDSNEIYQIKDFTYNFCDSGLTIKTKNNEFYFKKIEKEPIFELKIKGDSLLLKNKRVAKYYTQKALVDQFEVHDCGDFQG</sequence>
<evidence type="ECO:0000313" key="2">
    <source>
        <dbReference type="Proteomes" id="UP000251241"/>
    </source>
</evidence>
<accession>A0A2X2J123</accession>
<organism evidence="1 2">
    <name type="scientific">Sphingobacterium multivorum</name>
    <dbReference type="NCBI Taxonomy" id="28454"/>
    <lineage>
        <taxon>Bacteria</taxon>
        <taxon>Pseudomonadati</taxon>
        <taxon>Bacteroidota</taxon>
        <taxon>Sphingobacteriia</taxon>
        <taxon>Sphingobacteriales</taxon>
        <taxon>Sphingobacteriaceae</taxon>
        <taxon>Sphingobacterium</taxon>
    </lineage>
</organism>
<dbReference type="EMBL" id="UAUU01000008">
    <property type="protein sequence ID" value="SPZ85243.1"/>
    <property type="molecule type" value="Genomic_DNA"/>
</dbReference>
<dbReference type="GeneID" id="97181373"/>
<dbReference type="RefSeq" id="WP_112374426.1">
    <property type="nucleotide sequence ID" value="NZ_CP069793.1"/>
</dbReference>
<name>A0A2X2J123_SPHMU</name>
<dbReference type="Proteomes" id="UP000251241">
    <property type="component" value="Unassembled WGS sequence"/>
</dbReference>
<proteinExistence type="predicted"/>
<protein>
    <recommendedName>
        <fullName evidence="3">Lipoprotein</fullName>
    </recommendedName>
</protein>
<evidence type="ECO:0000313" key="1">
    <source>
        <dbReference type="EMBL" id="SPZ85243.1"/>
    </source>
</evidence>